<dbReference type="Proteomes" id="UP001177003">
    <property type="component" value="Chromosome 0"/>
</dbReference>
<sequence length="258" mass="28712">MENCSSGLLGVIVRNTFHFIPVVPLLALKIRKDLSEIASWLGPTKKGMGLFGHCLGRVKKVFSRKRLEEMGFEPMHDAIFLSVPLSGPHLCFFGVRDDSDGQIKQNLSVTPLGAATYSFSLCCSIGYCSVEAEDEANVEDTAYPGKEDGLDSLSFMAWAKAALMTFSEDMLIRRTLLSVMWVRNPNQKSSASQWLNGSHHPPLAQTPFAALRSSREAGELSWVDFKRDDSQSEVFYYAIFISSKTGLGGWSQWSMKMY</sequence>
<protein>
    <submittedName>
        <fullName evidence="2">Uncharacterized protein</fullName>
    </submittedName>
</protein>
<reference evidence="2" key="1">
    <citation type="submission" date="2023-04" db="EMBL/GenBank/DDBJ databases">
        <authorList>
            <person name="Vijverberg K."/>
            <person name="Xiong W."/>
            <person name="Schranz E."/>
        </authorList>
    </citation>
    <scope>NUCLEOTIDE SEQUENCE</scope>
</reference>
<organism evidence="2 3">
    <name type="scientific">Lactuca saligna</name>
    <name type="common">Willowleaf lettuce</name>
    <dbReference type="NCBI Taxonomy" id="75948"/>
    <lineage>
        <taxon>Eukaryota</taxon>
        <taxon>Viridiplantae</taxon>
        <taxon>Streptophyta</taxon>
        <taxon>Embryophyta</taxon>
        <taxon>Tracheophyta</taxon>
        <taxon>Spermatophyta</taxon>
        <taxon>Magnoliopsida</taxon>
        <taxon>eudicotyledons</taxon>
        <taxon>Gunneridae</taxon>
        <taxon>Pentapetalae</taxon>
        <taxon>asterids</taxon>
        <taxon>campanulids</taxon>
        <taxon>Asterales</taxon>
        <taxon>Asteraceae</taxon>
        <taxon>Cichorioideae</taxon>
        <taxon>Cichorieae</taxon>
        <taxon>Lactucinae</taxon>
        <taxon>Lactuca</taxon>
    </lineage>
</organism>
<name>A0AA35Y862_LACSI</name>
<gene>
    <name evidence="1" type="ORF">LSALG_LOCUS3205</name>
    <name evidence="2" type="ORF">LSALG_LOCUS4970</name>
</gene>
<dbReference type="EMBL" id="OX465086">
    <property type="protein sequence ID" value="CAI9262470.1"/>
    <property type="molecule type" value="Genomic_DNA"/>
</dbReference>
<evidence type="ECO:0000313" key="2">
    <source>
        <dbReference type="EMBL" id="CAI9264317.1"/>
    </source>
</evidence>
<dbReference type="EMBL" id="OX465086">
    <property type="protein sequence ID" value="CAI9264317.1"/>
    <property type="molecule type" value="Genomic_DNA"/>
</dbReference>
<evidence type="ECO:0000313" key="1">
    <source>
        <dbReference type="EMBL" id="CAI9262470.1"/>
    </source>
</evidence>
<proteinExistence type="predicted"/>
<dbReference type="AlphaFoldDB" id="A0AA35Y862"/>
<keyword evidence="3" id="KW-1185">Reference proteome</keyword>
<accession>A0AA35Y862</accession>
<evidence type="ECO:0000313" key="3">
    <source>
        <dbReference type="Proteomes" id="UP001177003"/>
    </source>
</evidence>